<evidence type="ECO:0000313" key="2">
    <source>
        <dbReference type="Proteomes" id="UP001558613"/>
    </source>
</evidence>
<gene>
    <name evidence="1" type="ORF">QQF64_024406</name>
</gene>
<name>A0ABR3NM21_9TELE</name>
<protein>
    <submittedName>
        <fullName evidence="1">Uncharacterized protein</fullName>
    </submittedName>
</protein>
<comment type="caution">
    <text evidence="1">The sequence shown here is derived from an EMBL/GenBank/DDBJ whole genome shotgun (WGS) entry which is preliminary data.</text>
</comment>
<dbReference type="Proteomes" id="UP001558613">
    <property type="component" value="Unassembled WGS sequence"/>
</dbReference>
<evidence type="ECO:0000313" key="1">
    <source>
        <dbReference type="EMBL" id="KAL1277733.1"/>
    </source>
</evidence>
<reference evidence="1 2" key="1">
    <citation type="submission" date="2023-09" db="EMBL/GenBank/DDBJ databases">
        <authorList>
            <person name="Wang M."/>
        </authorList>
    </citation>
    <scope>NUCLEOTIDE SEQUENCE [LARGE SCALE GENOMIC DNA]</scope>
    <source>
        <strain evidence="1">GT-2023</strain>
        <tissue evidence="1">Liver</tissue>
    </source>
</reference>
<accession>A0ABR3NM21</accession>
<proteinExistence type="predicted"/>
<dbReference type="EMBL" id="JAYMGO010000003">
    <property type="protein sequence ID" value="KAL1277733.1"/>
    <property type="molecule type" value="Genomic_DNA"/>
</dbReference>
<sequence>MSSKHIRHSSGTFSVAGMINSKPPRPLLSGPRYPPHTLLFFLSLVIWMAKRALAQRNTVDEWRACGSAFSQIGCNLLTASPSRCSIGTFLSAIGAILASLSKESVHIQEPKERALGKKEHFLCHFHTML</sequence>
<organism evidence="1 2">
    <name type="scientific">Cirrhinus molitorella</name>
    <name type="common">mud carp</name>
    <dbReference type="NCBI Taxonomy" id="172907"/>
    <lineage>
        <taxon>Eukaryota</taxon>
        <taxon>Metazoa</taxon>
        <taxon>Chordata</taxon>
        <taxon>Craniata</taxon>
        <taxon>Vertebrata</taxon>
        <taxon>Euteleostomi</taxon>
        <taxon>Actinopterygii</taxon>
        <taxon>Neopterygii</taxon>
        <taxon>Teleostei</taxon>
        <taxon>Ostariophysi</taxon>
        <taxon>Cypriniformes</taxon>
        <taxon>Cyprinidae</taxon>
        <taxon>Labeoninae</taxon>
        <taxon>Labeonini</taxon>
        <taxon>Cirrhinus</taxon>
    </lineage>
</organism>
<keyword evidence="2" id="KW-1185">Reference proteome</keyword>